<name>A0ABV6PJW9_9SPHN</name>
<dbReference type="Pfam" id="PF26343">
    <property type="entry name" value="VapC50_C"/>
    <property type="match status" value="1"/>
</dbReference>
<dbReference type="InterPro" id="IPR002716">
    <property type="entry name" value="PIN_dom"/>
</dbReference>
<reference evidence="3 4" key="1">
    <citation type="submission" date="2024-09" db="EMBL/GenBank/DDBJ databases">
        <authorList>
            <person name="Sun Q."/>
            <person name="Mori K."/>
        </authorList>
    </citation>
    <scope>NUCLEOTIDE SEQUENCE [LARGE SCALE GENOMIC DNA]</scope>
    <source>
        <strain evidence="3 4">NCAIM B.02537</strain>
    </source>
</reference>
<protein>
    <submittedName>
        <fullName evidence="3">PIN domain-containing protein</fullName>
    </submittedName>
</protein>
<dbReference type="Pfam" id="PF13470">
    <property type="entry name" value="PIN_3"/>
    <property type="match status" value="1"/>
</dbReference>
<gene>
    <name evidence="3" type="ORF">ACFFF7_09655</name>
</gene>
<feature type="domain" description="VapC50 C-terminal" evidence="2">
    <location>
        <begin position="137"/>
        <end position="189"/>
    </location>
</feature>
<comment type="caution">
    <text evidence="3">The sequence shown here is derived from an EMBL/GenBank/DDBJ whole genome shotgun (WGS) entry which is preliminary data.</text>
</comment>
<dbReference type="InterPro" id="IPR058652">
    <property type="entry name" value="VapC50_C"/>
</dbReference>
<proteinExistence type="predicted"/>
<keyword evidence="4" id="KW-1185">Reference proteome</keyword>
<evidence type="ECO:0000259" key="1">
    <source>
        <dbReference type="Pfam" id="PF13470"/>
    </source>
</evidence>
<dbReference type="Proteomes" id="UP001589943">
    <property type="component" value="Unassembled WGS sequence"/>
</dbReference>
<evidence type="ECO:0000259" key="2">
    <source>
        <dbReference type="Pfam" id="PF26343"/>
    </source>
</evidence>
<accession>A0ABV6PJW9</accession>
<dbReference type="RefSeq" id="WP_379481139.1">
    <property type="nucleotide sequence ID" value="NZ_JBHLTL010000005.1"/>
</dbReference>
<dbReference type="EMBL" id="JBHLTL010000005">
    <property type="protein sequence ID" value="MFC0589677.1"/>
    <property type="molecule type" value="Genomic_DNA"/>
</dbReference>
<evidence type="ECO:0000313" key="4">
    <source>
        <dbReference type="Proteomes" id="UP001589943"/>
    </source>
</evidence>
<feature type="domain" description="PIN" evidence="1">
    <location>
        <begin position="8"/>
        <end position="119"/>
    </location>
</feature>
<evidence type="ECO:0000313" key="3">
    <source>
        <dbReference type="EMBL" id="MFC0589677.1"/>
    </source>
</evidence>
<organism evidence="3 4">
    <name type="scientific">Novosphingobium aquiterrae</name>
    <dbReference type="NCBI Taxonomy" id="624388"/>
    <lineage>
        <taxon>Bacteria</taxon>
        <taxon>Pseudomonadati</taxon>
        <taxon>Pseudomonadota</taxon>
        <taxon>Alphaproteobacteria</taxon>
        <taxon>Sphingomonadales</taxon>
        <taxon>Sphingomonadaceae</taxon>
        <taxon>Novosphingobium</taxon>
    </lineage>
</organism>
<sequence length="196" mass="21367">MFANRYTALVDACTLVSVPRRDLLLTLAEAEFFRVRWSQRILDETGAALHKIFAERGFEDASARAARSVEAMHRAFPEALVEAHASVAALTFGLPDANDEHVLAAAVQTQVQAVVTENINDFPAAILAPLNIEARTADEFIADTIALDEGKAVAAIRTLRIRLKRPEMSAEDYLRSLEAHGLFVTASILSGHAESI</sequence>